<evidence type="ECO:0000313" key="7">
    <source>
        <dbReference type="Proteomes" id="UP000000253"/>
    </source>
</evidence>
<dbReference type="CDD" id="cd17258">
    <property type="entry name" value="RMtype1_S_Sau13435ORF2165P-TRD1-CR1_like"/>
    <property type="match status" value="1"/>
</dbReference>
<dbReference type="InterPro" id="IPR044946">
    <property type="entry name" value="Restrct_endonuc_typeI_TRD_sf"/>
</dbReference>
<dbReference type="Gene3D" id="3.90.220.20">
    <property type="entry name" value="DNA methylase specificity domains"/>
    <property type="match status" value="2"/>
</dbReference>
<feature type="coiled-coil region" evidence="4">
    <location>
        <begin position="380"/>
        <end position="407"/>
    </location>
</feature>
<dbReference type="GeneID" id="25393244"/>
<evidence type="ECO:0000256" key="1">
    <source>
        <dbReference type="ARBA" id="ARBA00010923"/>
    </source>
</evidence>
<gene>
    <name evidence="6" type="ordered locus">MmarC5_0615</name>
</gene>
<dbReference type="PANTHER" id="PTHR30408:SF12">
    <property type="entry name" value="TYPE I RESTRICTION ENZYME MJAVIII SPECIFICITY SUBUNIT"/>
    <property type="match status" value="1"/>
</dbReference>
<dbReference type="PANTHER" id="PTHR30408">
    <property type="entry name" value="TYPE-1 RESTRICTION ENZYME ECOKI SPECIFICITY PROTEIN"/>
    <property type="match status" value="1"/>
</dbReference>
<evidence type="ECO:0000256" key="3">
    <source>
        <dbReference type="ARBA" id="ARBA00023125"/>
    </source>
</evidence>
<dbReference type="CDD" id="cd17259">
    <property type="entry name" value="RMtype1_S_StySKI-TRD2-CR2_like"/>
    <property type="match status" value="1"/>
</dbReference>
<dbReference type="GO" id="GO:0009307">
    <property type="term" value="P:DNA restriction-modification system"/>
    <property type="evidence" value="ECO:0007669"/>
    <property type="project" value="UniProtKB-KW"/>
</dbReference>
<organism evidence="6 7">
    <name type="scientific">Methanococcus maripaludis (strain C5 / ATCC BAA-1333)</name>
    <dbReference type="NCBI Taxonomy" id="402880"/>
    <lineage>
        <taxon>Archaea</taxon>
        <taxon>Methanobacteriati</taxon>
        <taxon>Methanobacteriota</taxon>
        <taxon>Methanomada group</taxon>
        <taxon>Methanococci</taxon>
        <taxon>Methanococcales</taxon>
        <taxon>Methanococcaceae</taxon>
        <taxon>Methanococcus</taxon>
    </lineage>
</organism>
<evidence type="ECO:0000259" key="5">
    <source>
        <dbReference type="Pfam" id="PF01420"/>
    </source>
</evidence>
<proteinExistence type="inferred from homology"/>
<dbReference type="HOGENOM" id="CLU_021095_0_1_2"/>
<accession>A4FXJ3</accession>
<feature type="domain" description="Type I restriction modification DNA specificity" evidence="5">
    <location>
        <begin position="221"/>
        <end position="398"/>
    </location>
</feature>
<dbReference type="KEGG" id="mmq:MmarC5_0615"/>
<keyword evidence="3" id="KW-0238">DNA-binding</keyword>
<protein>
    <submittedName>
        <fullName evidence="6">Restriction modification system DNA specificity domain</fullName>
    </submittedName>
</protein>
<dbReference type="AlphaFoldDB" id="A4FXJ3"/>
<dbReference type="Gene3D" id="1.10.287.1120">
    <property type="entry name" value="Bipartite methylase S protein"/>
    <property type="match status" value="1"/>
</dbReference>
<name>A4FXJ3_METM5</name>
<sequence>MEEVAEGYKETKIGVIPEDWQAVKLSESVNLFGGFAFSSEDSKSEGVKWLKIANVGIDKITWENESYLPFEYLEKYSNYALSKNDIVMALTRPILNSKLKISKITDLDIPCLLNQRVGKLDPKQNTFGDYIYHSCKMPMFIHSMNVAMAGTDPPNIGFRDLSKIQIPLPPLPEQQKIAEILSTWDNSIENLENLISKKIEIKKGLMQNLLTGNVRFPGFEDEWKEVKIGSLLNEVKRKIEWDDSKLYDLVSLKRRSGGIFYRESLYGHQILTKTLQPIKEDDFLISKMQVLHGALGAVSKEFEDMYVSSSYAIFNSKTPEKFNIKFFDWLSKTPIMYHYAYISSYGVHIEKMTFNLKLYLKEKVMVPNSIEEQESIVRVLSTQDKEIELLKQKLELVKTQKKGLMQNLLTGKVRVNV</sequence>
<dbReference type="Pfam" id="PF01420">
    <property type="entry name" value="Methylase_S"/>
    <property type="match status" value="2"/>
</dbReference>
<dbReference type="GO" id="GO:0003677">
    <property type="term" value="F:DNA binding"/>
    <property type="evidence" value="ECO:0007669"/>
    <property type="project" value="UniProtKB-KW"/>
</dbReference>
<keyword evidence="2" id="KW-0680">Restriction system</keyword>
<dbReference type="Proteomes" id="UP000000253">
    <property type="component" value="Chromosome"/>
</dbReference>
<dbReference type="REBASE" id="15006">
    <property type="entry name" value="S.MmaC5ORF614P"/>
</dbReference>
<dbReference type="RefSeq" id="WP_011868381.1">
    <property type="nucleotide sequence ID" value="NC_009135.1"/>
</dbReference>
<comment type="similarity">
    <text evidence="1">Belongs to the type-I restriction system S methylase family.</text>
</comment>
<dbReference type="eggNOG" id="arCOG02626">
    <property type="taxonomic scope" value="Archaea"/>
</dbReference>
<evidence type="ECO:0000256" key="2">
    <source>
        <dbReference type="ARBA" id="ARBA00022747"/>
    </source>
</evidence>
<dbReference type="STRING" id="402880.MmarC5_0615"/>
<evidence type="ECO:0000256" key="4">
    <source>
        <dbReference type="SAM" id="Coils"/>
    </source>
</evidence>
<evidence type="ECO:0000313" key="6">
    <source>
        <dbReference type="EMBL" id="ABO34927.1"/>
    </source>
</evidence>
<keyword evidence="4" id="KW-0175">Coiled coil</keyword>
<dbReference type="InterPro" id="IPR052021">
    <property type="entry name" value="Type-I_RS_S_subunit"/>
</dbReference>
<dbReference type="EMBL" id="CP000609">
    <property type="protein sequence ID" value="ABO34927.1"/>
    <property type="molecule type" value="Genomic_DNA"/>
</dbReference>
<dbReference type="SUPFAM" id="SSF116734">
    <property type="entry name" value="DNA methylase specificity domain"/>
    <property type="match status" value="2"/>
</dbReference>
<feature type="domain" description="Type I restriction modification DNA specificity" evidence="5">
    <location>
        <begin position="17"/>
        <end position="198"/>
    </location>
</feature>
<reference evidence="6 7" key="1">
    <citation type="submission" date="2007-03" db="EMBL/GenBank/DDBJ databases">
        <title>Complete sequence of chromosome of Methanococcus maripaludis C5.</title>
        <authorList>
            <consortium name="US DOE Joint Genome Institute"/>
            <person name="Copeland A."/>
            <person name="Lucas S."/>
            <person name="Lapidus A."/>
            <person name="Barry K."/>
            <person name="Glavina del Rio T."/>
            <person name="Dalin E."/>
            <person name="Tice H."/>
            <person name="Pitluck S."/>
            <person name="Chertkov O."/>
            <person name="Brettin T."/>
            <person name="Bruce D."/>
            <person name="Han C."/>
            <person name="Detter J.C."/>
            <person name="Schmutz J."/>
            <person name="Larimer F."/>
            <person name="Land M."/>
            <person name="Hauser L."/>
            <person name="Kyrpides N."/>
            <person name="Mikhailova N."/>
            <person name="Sieprawska-Lupa M."/>
            <person name="Whitman W.B."/>
            <person name="Richardson P."/>
        </authorList>
    </citation>
    <scope>NUCLEOTIDE SEQUENCE [LARGE SCALE GENOMIC DNA]</scope>
    <source>
        <strain evidence="7">C5 / ATCC BAA-1333</strain>
    </source>
</reference>
<dbReference type="InterPro" id="IPR000055">
    <property type="entry name" value="Restrct_endonuc_typeI_TRD"/>
</dbReference>
<dbReference type="OrthoDB" id="84651at2157"/>